<evidence type="ECO:0000256" key="3">
    <source>
        <dbReference type="ARBA" id="ARBA00022499"/>
    </source>
</evidence>
<dbReference type="PANTHER" id="PTHR12247:SF139">
    <property type="entry name" value="ATHERIN-RELATED"/>
    <property type="match status" value="1"/>
</dbReference>
<dbReference type="Proteomes" id="UP000288716">
    <property type="component" value="Unassembled WGS sequence"/>
</dbReference>
<feature type="domain" description="PHD-type" evidence="13">
    <location>
        <begin position="293"/>
        <end position="362"/>
    </location>
</feature>
<dbReference type="EMBL" id="NCKV01005879">
    <property type="protein sequence ID" value="RWS23789.1"/>
    <property type="molecule type" value="Genomic_DNA"/>
</dbReference>
<dbReference type="OrthoDB" id="10004495at2759"/>
<name>A0A443S8A9_9ACAR</name>
<dbReference type="PROSITE" id="PS50105">
    <property type="entry name" value="SAM_DOMAIN"/>
    <property type="match status" value="1"/>
</dbReference>
<feature type="domain" description="SAM" evidence="14">
    <location>
        <begin position="444"/>
        <end position="492"/>
    </location>
</feature>
<proteinExistence type="predicted"/>
<dbReference type="InterPro" id="IPR001965">
    <property type="entry name" value="Znf_PHD"/>
</dbReference>
<dbReference type="GO" id="GO:0042393">
    <property type="term" value="F:histone binding"/>
    <property type="evidence" value="ECO:0007669"/>
    <property type="project" value="TreeGrafter"/>
</dbReference>
<evidence type="ECO:0000313" key="16">
    <source>
        <dbReference type="EMBL" id="RWS23789.1"/>
    </source>
</evidence>
<feature type="domain" description="SAMD1-like winged helix (WH)" evidence="15">
    <location>
        <begin position="2"/>
        <end position="78"/>
    </location>
</feature>
<dbReference type="SMART" id="SM00454">
    <property type="entry name" value="SAM"/>
    <property type="match status" value="1"/>
</dbReference>
<comment type="caution">
    <text evidence="16">The sequence shown here is derived from an EMBL/GenBank/DDBJ whole genome shotgun (WGS) entry which is preliminary data.</text>
</comment>
<dbReference type="GO" id="GO:0006325">
    <property type="term" value="P:chromatin organization"/>
    <property type="evidence" value="ECO:0007669"/>
    <property type="project" value="UniProtKB-KW"/>
</dbReference>
<keyword evidence="17" id="KW-1185">Reference proteome</keyword>
<protein>
    <submittedName>
        <fullName evidence="16">Histone acetyltransferase KAT6A-like protein</fullName>
    </submittedName>
</protein>
<dbReference type="GO" id="GO:0008270">
    <property type="term" value="F:zinc ion binding"/>
    <property type="evidence" value="ECO:0007669"/>
    <property type="project" value="UniProtKB-KW"/>
</dbReference>
<dbReference type="Gene3D" id="1.10.150.50">
    <property type="entry name" value="Transcription Factor, Ets-1"/>
    <property type="match status" value="1"/>
</dbReference>
<evidence type="ECO:0000256" key="6">
    <source>
        <dbReference type="ARBA" id="ARBA00022771"/>
    </source>
</evidence>
<feature type="domain" description="PHD-type" evidence="13">
    <location>
        <begin position="242"/>
        <end position="295"/>
    </location>
</feature>
<dbReference type="Gene3D" id="3.30.40.10">
    <property type="entry name" value="Zinc/RING finger domain, C3HC4 (zinc finger)"/>
    <property type="match status" value="2"/>
</dbReference>
<sequence length="545" mass="61683">MTDNKQPKLDYALLIEAIEALKARKARPDKTRICHHLERKRALLREDVLDALSAAVNDGVILKVRYKDYYSYRIPVPAANNAHTVNDTEHTGRSSPTADVRLILKTVADELKSGVSEKQLENILRTEDSFKILKNGKFMLIEDSTKRNASVKKQGESYSSEDDDNGVIRVNIGNNSSTKKKKLDKDSEAYEPQNNKNETRVAQKVVHRGRPISQRKKIRKSLGPDFLDPSALGLQYLHDVYEPKCRYCHLSTKGEEKILSCIKCGYNAHVSCFTVENKLKYLRNGEWLCASCKSQCGLCSKKISNDSVMSCNNCGNGFHYHCVQMSHSVEALNPKSSCTVNLITNINFGFYVVWMCKQCSVDDSLSMESGDSMQIDENQSPKSFVSVADDLNLPHFNEQKLMTNSGRDTKSIVRKFPTDAQRVINSERKFENGNEMFDKDPINWSVNEVANFIRDIGFPEQARYFREQEIDGRSLLLMKRVDVLTGLPIKLGPALKIYAHIFKLQGTKMSIINPFSNDSYEKMEKRKCSATISMQLTSPALISQV</sequence>
<dbReference type="Pfam" id="PF21524">
    <property type="entry name" value="SAMD1_WH"/>
    <property type="match status" value="1"/>
</dbReference>
<dbReference type="InterPro" id="IPR013083">
    <property type="entry name" value="Znf_RING/FYVE/PHD"/>
</dbReference>
<dbReference type="PROSITE" id="PS52014">
    <property type="entry name" value="SAMD1_WH"/>
    <property type="match status" value="1"/>
</dbReference>
<dbReference type="GO" id="GO:0003677">
    <property type="term" value="F:DNA binding"/>
    <property type="evidence" value="ECO:0007669"/>
    <property type="project" value="InterPro"/>
</dbReference>
<dbReference type="PANTHER" id="PTHR12247">
    <property type="entry name" value="POLYCOMB GROUP PROTEIN"/>
    <property type="match status" value="1"/>
</dbReference>
<dbReference type="VEuPathDB" id="VectorBase:LDEU008251"/>
<evidence type="ECO:0000256" key="8">
    <source>
        <dbReference type="ARBA" id="ARBA00022843"/>
    </source>
</evidence>
<keyword evidence="5" id="KW-0479">Metal-binding</keyword>
<dbReference type="SUPFAM" id="SSF47769">
    <property type="entry name" value="SAM/Pointed domain"/>
    <property type="match status" value="1"/>
</dbReference>
<dbReference type="GO" id="GO:0045892">
    <property type="term" value="P:negative regulation of DNA-templated transcription"/>
    <property type="evidence" value="ECO:0007669"/>
    <property type="project" value="TreeGrafter"/>
</dbReference>
<dbReference type="GO" id="GO:0003682">
    <property type="term" value="F:chromatin binding"/>
    <property type="evidence" value="ECO:0007669"/>
    <property type="project" value="TreeGrafter"/>
</dbReference>
<dbReference type="Pfam" id="PF00536">
    <property type="entry name" value="SAM_1"/>
    <property type="match status" value="1"/>
</dbReference>
<comment type="subcellular location">
    <subcellularLocation>
        <location evidence="1">Nucleus</location>
    </subcellularLocation>
</comment>
<dbReference type="InterPro" id="IPR013761">
    <property type="entry name" value="SAM/pointed_sf"/>
</dbReference>
<evidence type="ECO:0000256" key="7">
    <source>
        <dbReference type="ARBA" id="ARBA00022833"/>
    </source>
</evidence>
<evidence type="ECO:0000256" key="1">
    <source>
        <dbReference type="ARBA" id="ARBA00004123"/>
    </source>
</evidence>
<dbReference type="PROSITE" id="PS50016">
    <property type="entry name" value="ZF_PHD_2"/>
    <property type="match status" value="2"/>
</dbReference>
<evidence type="ECO:0000256" key="4">
    <source>
        <dbReference type="ARBA" id="ARBA00022553"/>
    </source>
</evidence>
<keyword evidence="9" id="KW-0156">Chromatin regulator</keyword>
<keyword evidence="6 11" id="KW-0863">Zinc-finger</keyword>
<dbReference type="AlphaFoldDB" id="A0A443S8A9"/>
<keyword evidence="3" id="KW-1017">Isopeptide bond</keyword>
<evidence type="ECO:0000259" key="15">
    <source>
        <dbReference type="PROSITE" id="PS52014"/>
    </source>
</evidence>
<dbReference type="InterPro" id="IPR011011">
    <property type="entry name" value="Znf_FYVE_PHD"/>
</dbReference>
<dbReference type="CDD" id="cd09583">
    <property type="entry name" value="SAM_Atherin-like"/>
    <property type="match status" value="1"/>
</dbReference>
<organism evidence="16 17">
    <name type="scientific">Leptotrombidium deliense</name>
    <dbReference type="NCBI Taxonomy" id="299467"/>
    <lineage>
        <taxon>Eukaryota</taxon>
        <taxon>Metazoa</taxon>
        <taxon>Ecdysozoa</taxon>
        <taxon>Arthropoda</taxon>
        <taxon>Chelicerata</taxon>
        <taxon>Arachnida</taxon>
        <taxon>Acari</taxon>
        <taxon>Acariformes</taxon>
        <taxon>Trombidiformes</taxon>
        <taxon>Prostigmata</taxon>
        <taxon>Anystina</taxon>
        <taxon>Parasitengona</taxon>
        <taxon>Trombiculoidea</taxon>
        <taxon>Trombiculidae</taxon>
        <taxon>Leptotrombidium</taxon>
    </lineage>
</organism>
<feature type="region of interest" description="Disordered" evidence="12">
    <location>
        <begin position="149"/>
        <end position="199"/>
    </location>
</feature>
<dbReference type="InterPro" id="IPR019787">
    <property type="entry name" value="Znf_PHD-finger"/>
</dbReference>
<reference evidence="16 17" key="1">
    <citation type="journal article" date="2018" name="Gigascience">
        <title>Genomes of trombidid mites reveal novel predicted allergens and laterally-transferred genes associated with secondary metabolism.</title>
        <authorList>
            <person name="Dong X."/>
            <person name="Chaisiri K."/>
            <person name="Xia D."/>
            <person name="Armstrong S.D."/>
            <person name="Fang Y."/>
            <person name="Donnelly M.J."/>
            <person name="Kadowaki T."/>
            <person name="McGarry J.W."/>
            <person name="Darby A.C."/>
            <person name="Makepeace B.L."/>
        </authorList>
    </citation>
    <scope>NUCLEOTIDE SEQUENCE [LARGE SCALE GENOMIC DNA]</scope>
    <source>
        <strain evidence="16">UoL-UT</strain>
    </source>
</reference>
<keyword evidence="8" id="KW-0832">Ubl conjugation</keyword>
<dbReference type="GO" id="GO:0005634">
    <property type="term" value="C:nucleus"/>
    <property type="evidence" value="ECO:0007669"/>
    <property type="project" value="UniProtKB-SubCell"/>
</dbReference>
<accession>A0A443S8A9</accession>
<dbReference type="SUPFAM" id="SSF57903">
    <property type="entry name" value="FYVE/PHD zinc finger"/>
    <property type="match status" value="2"/>
</dbReference>
<keyword evidence="7" id="KW-0862">Zinc</keyword>
<keyword evidence="2" id="KW-0678">Repressor</keyword>
<dbReference type="STRING" id="299467.A0A443S8A9"/>
<evidence type="ECO:0000313" key="17">
    <source>
        <dbReference type="Proteomes" id="UP000288716"/>
    </source>
</evidence>
<evidence type="ECO:0000256" key="12">
    <source>
        <dbReference type="SAM" id="MobiDB-lite"/>
    </source>
</evidence>
<evidence type="ECO:0000259" key="14">
    <source>
        <dbReference type="PROSITE" id="PS50105"/>
    </source>
</evidence>
<keyword evidence="4" id="KW-0597">Phosphoprotein</keyword>
<keyword evidence="10" id="KW-0539">Nucleus</keyword>
<evidence type="ECO:0000256" key="2">
    <source>
        <dbReference type="ARBA" id="ARBA00022491"/>
    </source>
</evidence>
<evidence type="ECO:0000256" key="11">
    <source>
        <dbReference type="PROSITE-ProRule" id="PRU00146"/>
    </source>
</evidence>
<dbReference type="CDD" id="cd15489">
    <property type="entry name" value="PHD_SF"/>
    <property type="match status" value="2"/>
</dbReference>
<dbReference type="InterPro" id="IPR048589">
    <property type="entry name" value="SAMD1-like_WH"/>
</dbReference>
<evidence type="ECO:0000256" key="9">
    <source>
        <dbReference type="ARBA" id="ARBA00022853"/>
    </source>
</evidence>
<dbReference type="InterPro" id="IPR050548">
    <property type="entry name" value="PcG_chromatin_remod_factors"/>
</dbReference>
<dbReference type="GO" id="GO:0016740">
    <property type="term" value="F:transferase activity"/>
    <property type="evidence" value="ECO:0007669"/>
    <property type="project" value="UniProtKB-KW"/>
</dbReference>
<gene>
    <name evidence="16" type="ORF">B4U80_10859</name>
</gene>
<evidence type="ECO:0000256" key="5">
    <source>
        <dbReference type="ARBA" id="ARBA00022723"/>
    </source>
</evidence>
<dbReference type="InterPro" id="IPR001660">
    <property type="entry name" value="SAM"/>
</dbReference>
<keyword evidence="16" id="KW-0808">Transferase</keyword>
<evidence type="ECO:0000256" key="10">
    <source>
        <dbReference type="ARBA" id="ARBA00023242"/>
    </source>
</evidence>
<dbReference type="SMART" id="SM00249">
    <property type="entry name" value="PHD"/>
    <property type="match status" value="2"/>
</dbReference>
<evidence type="ECO:0000259" key="13">
    <source>
        <dbReference type="PROSITE" id="PS50016"/>
    </source>
</evidence>